<comment type="caution">
    <text evidence="3">The sequence shown here is derived from an EMBL/GenBank/DDBJ whole genome shotgun (WGS) entry which is preliminary data.</text>
</comment>
<dbReference type="Pfam" id="PF02010">
    <property type="entry name" value="REJ"/>
    <property type="match status" value="1"/>
</dbReference>
<feature type="domain" description="PKD/REJ-like" evidence="2">
    <location>
        <begin position="634"/>
        <end position="1021"/>
    </location>
</feature>
<keyword evidence="1" id="KW-0472">Membrane</keyword>
<evidence type="ECO:0000259" key="2">
    <source>
        <dbReference type="Pfam" id="PF02010"/>
    </source>
</evidence>
<proteinExistence type="predicted"/>
<name>A0ABR1EXI0_NECAM</name>
<evidence type="ECO:0000313" key="3">
    <source>
        <dbReference type="EMBL" id="KAK6766531.1"/>
    </source>
</evidence>
<protein>
    <recommendedName>
        <fullName evidence="2">PKD/REJ-like domain-containing protein</fullName>
    </recommendedName>
</protein>
<keyword evidence="4" id="KW-1185">Reference proteome</keyword>
<feature type="transmembrane region" description="Helical" evidence="1">
    <location>
        <begin position="1597"/>
        <end position="1622"/>
    </location>
</feature>
<accession>A0ABR1EXI0</accession>
<evidence type="ECO:0000256" key="1">
    <source>
        <dbReference type="SAM" id="Phobius"/>
    </source>
</evidence>
<reference evidence="3 4" key="1">
    <citation type="submission" date="2023-08" db="EMBL/GenBank/DDBJ databases">
        <title>A Necator americanus chromosomal reference genome.</title>
        <authorList>
            <person name="Ilik V."/>
            <person name="Petrzelkova K.J."/>
            <person name="Pardy F."/>
            <person name="Fuh T."/>
            <person name="Niatou-Singa F.S."/>
            <person name="Gouil Q."/>
            <person name="Baker L."/>
            <person name="Ritchie M.E."/>
            <person name="Jex A.R."/>
            <person name="Gazzola D."/>
            <person name="Li H."/>
            <person name="Toshio Fujiwara R."/>
            <person name="Zhan B."/>
            <person name="Aroian R.V."/>
            <person name="Pafco B."/>
            <person name="Schwarz E.M."/>
        </authorList>
    </citation>
    <scope>NUCLEOTIDE SEQUENCE [LARGE SCALE GENOMIC DNA]</scope>
    <source>
        <strain evidence="3 4">Aroian</strain>
        <tissue evidence="3">Whole animal</tissue>
    </source>
</reference>
<sequence length="1684" mass="185436">MNCGGEIAYEHGPAIRNESSLITADDLPSENVLVSVDKLVSKILIPEEGSVYGLVVLEAGDSSYVEWELSSSSSLSSSFPIVFSYESYPPIVEESFVRGLPIYHFSAAAYQGTPPEVIVVGPGAFLSVVHKSLNASNTPCYNAALIVAPLKWTADVAQAFTQQFSRVVVRECTDCTRLPLSSDFIRLCPISRSEADISAPVNVTIGPVVPTFWDVSSDSQLFEAALNISEGNSEIDQANCSLLSNNETFYPLNVELPFKSILRMSLSQKMDPDVFWLICSFSITGRIGVVGANYTQKIEGINYIPLVEIEQGSIVLPCQKIATNIEVKFKKSLPNILSDWNENGSYCSIDNVSYPCNVTDLTMICDLGSLTLSRDMDAYFVRSRALHNVTMREQVPMRLQFTCTQTSPLPVSPILRATMSRDLLGIVIESSSQDLFPVGLVPCSEVILEHTSLGKDAVCVGDGENMAVKFGDAATLNISDTLTVLGYRFRLDKPEIVNRPNFTVFAPSEVMACMENVAVEVKQITGDGRRSLRYRWQAENASAELTTLFAEAVGRSVSFPSNLLDSETVVIVTGCNFVNICTTSEAIRLRPVTSDATLSLTLAGVSHSLVPSMAVRLRALPELTRCNASLTFVPNDAQYNWYLDGVFVTNDDSYRIPAYTYQAGDTVEVLIEVNYKDSTTNQHLKAIAQEMFNYVAEKLVATVDAVSRSVASDAPVIVDASGSNNPNDRDGSVTHEWLCWNMTSMAKCNLPTTIETKSPILRIHPGQLDKGMSFNFSDKISAQNLSSIVWSVVTIGPLKLPQISFSSFKMDKVSTGDYVRIQAYVTVQRGWLNTTWEMSDSNQAAVSLTIPPADPLLYPNWTGLQPGMMYIVRLNAYSVDGNSYADVQIFVNAPPTPGLVEVVPAKGASALNTQIEFRVGDGWVDEDQPLEYRFGLKVLYVDNTTENYWFPHAGASSYRMYLPSAQSDYPSCGKRVGFQGLLEVCDLYSSCSKAESETFEVAPPANLTVAVVDMVAAINSDVGNGNIFSALSNMYALDVQKCEEDLDVVTADKITTKLLMTLDEDSDSNDYKEVLASASRLMNIVTPPVLEALTLVLEHYRSLLGLTSTTTSSRTKRAATTTTATNEQEATDMLKMYDMLMTKNQPIVEVYLLNIQDFLGTFCIQLDKSSSRVMAAQGNGYTLIQAQSLVPGSKNFSTSSYTIAGEYAKVITFSNEFAARFASWHCGPSFVVCQNICLATSQIKKTILFKNDQLMEHLFGNTYEAVSINKSASQIYQVQFLDPLSGASVHLPPNIIQYSVYIPLTNYQPSNYYACLLFIGKAWDESKCLASSFAKNFDGADHIQCRCSSPGILSVFITAPPVPVALPDHNEIRMTFHLSIGTVPTATQQSLFISRLAAASRVDDKRLVNQSVVAGSGNSSQIWITLRPPFRVNQMTNSYAVQAIQRAVQSESGFKAYDSITVIKSNYSVIKRDLNGDGNARKVIITIYRSFQNVVGNDTTAIINKWCESIANMLRVSNYRFKNARIYLGIIFNLTITLPFEEETTPLSAEEIAIMMMECSMYQEFDLQSNQGETLPMEKITSSDIIELIVDRQLSTLVLVLIIVISTGLALSSLYIGGAVVVKVRTDRLVEEERRRMVRIEPAQPPPPPPVPPPQYTQAVVPVPTLRERYPDHRLRNVTKTHHA</sequence>
<dbReference type="EMBL" id="JAVFWL010000006">
    <property type="protein sequence ID" value="KAK6766531.1"/>
    <property type="molecule type" value="Genomic_DNA"/>
</dbReference>
<keyword evidence="1" id="KW-1133">Transmembrane helix</keyword>
<gene>
    <name evidence="3" type="primary">Necator_chrX.g26223</name>
    <name evidence="3" type="ORF">RB195_026057</name>
</gene>
<organism evidence="3 4">
    <name type="scientific">Necator americanus</name>
    <name type="common">Human hookworm</name>
    <dbReference type="NCBI Taxonomy" id="51031"/>
    <lineage>
        <taxon>Eukaryota</taxon>
        <taxon>Metazoa</taxon>
        <taxon>Ecdysozoa</taxon>
        <taxon>Nematoda</taxon>
        <taxon>Chromadorea</taxon>
        <taxon>Rhabditida</taxon>
        <taxon>Rhabditina</taxon>
        <taxon>Rhabditomorpha</taxon>
        <taxon>Strongyloidea</taxon>
        <taxon>Ancylostomatidae</taxon>
        <taxon>Bunostominae</taxon>
        <taxon>Necator</taxon>
    </lineage>
</organism>
<keyword evidence="1" id="KW-0812">Transmembrane</keyword>
<dbReference type="InterPro" id="IPR002859">
    <property type="entry name" value="PKD/REJ-like"/>
</dbReference>
<evidence type="ECO:0000313" key="4">
    <source>
        <dbReference type="Proteomes" id="UP001303046"/>
    </source>
</evidence>
<dbReference type="Proteomes" id="UP001303046">
    <property type="component" value="Unassembled WGS sequence"/>
</dbReference>